<feature type="transmembrane region" description="Helical" evidence="8">
    <location>
        <begin position="87"/>
        <end position="106"/>
    </location>
</feature>
<dbReference type="Proteomes" id="UP000199163">
    <property type="component" value="Unassembled WGS sequence"/>
</dbReference>
<dbReference type="PROSITE" id="PS01303">
    <property type="entry name" value="BCCT"/>
    <property type="match status" value="1"/>
</dbReference>
<feature type="transmembrane region" description="Helical" evidence="8">
    <location>
        <begin position="351"/>
        <end position="375"/>
    </location>
</feature>
<organism evidence="9 10">
    <name type="scientific">Alteribacillus persepolensis</name>
    <dbReference type="NCBI Taxonomy" id="568899"/>
    <lineage>
        <taxon>Bacteria</taxon>
        <taxon>Bacillati</taxon>
        <taxon>Bacillota</taxon>
        <taxon>Bacilli</taxon>
        <taxon>Bacillales</taxon>
        <taxon>Bacillaceae</taxon>
        <taxon>Alteribacillus</taxon>
    </lineage>
</organism>
<sequence>MDKNVMDWPTFIGALLLLILIAAPLVIVPDYGEAVISAANAFVTENLGVLYLLIGMVLFVFLLYIAFSRYGRIVLGSRGVKPEFNTLTWAAMLFAAGIGSSVLYWGTIEWAYYYTGPPFGLEPGSDEALQWATTYGIFHWGPIAWAIYCLPALPIAYFYYVRKRPVLKISEACRPVLKKYSDGPVGTIVDILFMFGLLGGAGTTMALATPLIAEGVNYFTGIEPNMTLNTIVLIISTIIFAVSSYSGLRNGIRVLSNINLWLSFVLLGFIFIIGPTVFLSNTIFNSIGRLLDNFFMMSMWTEPFAGIGGFPETGFPEAWTIFYWAWWLVYAPFVGLFVARISKGRTIREMIVGTLVYGTIGCALYFGILGNYGMYLELSGQHSVVDVLNEQGAPAAIISTIAKLPASSIFVAIFVVLAIIFLSTTFDSGSYILASVTQKEIDDEPLRWNRLFWAFVLAAPSLVLMYLGGLETLQTASIVGGFPLIIIMVMLIISFTRAIKEDMPKTFGSKYFIYRDEQE</sequence>
<feature type="transmembrane region" description="Helical" evidence="8">
    <location>
        <begin position="260"/>
        <end position="284"/>
    </location>
</feature>
<name>A0A1G8B0R7_9BACI</name>
<feature type="transmembrane region" description="Helical" evidence="8">
    <location>
        <begin position="48"/>
        <end position="67"/>
    </location>
</feature>
<evidence type="ECO:0000256" key="7">
    <source>
        <dbReference type="ARBA" id="ARBA00023136"/>
    </source>
</evidence>
<evidence type="ECO:0000313" key="10">
    <source>
        <dbReference type="Proteomes" id="UP000199163"/>
    </source>
</evidence>
<evidence type="ECO:0000256" key="6">
    <source>
        <dbReference type="ARBA" id="ARBA00022989"/>
    </source>
</evidence>
<feature type="transmembrane region" description="Helical" evidence="8">
    <location>
        <begin position="7"/>
        <end position="28"/>
    </location>
</feature>
<dbReference type="AlphaFoldDB" id="A0A1G8B0R7"/>
<dbReference type="PANTHER" id="PTHR30047:SF7">
    <property type="entry name" value="HIGH-AFFINITY CHOLINE TRANSPORT PROTEIN"/>
    <property type="match status" value="1"/>
</dbReference>
<dbReference type="NCBIfam" id="TIGR00842">
    <property type="entry name" value="bcct"/>
    <property type="match status" value="1"/>
</dbReference>
<accession>A0A1G8B0R7</accession>
<keyword evidence="3" id="KW-0813">Transport</keyword>
<feature type="transmembrane region" description="Helical" evidence="8">
    <location>
        <begin position="137"/>
        <end position="160"/>
    </location>
</feature>
<protein>
    <submittedName>
        <fullName evidence="9">Betaine/carnitine transporter, BCCT family</fullName>
    </submittedName>
</protein>
<evidence type="ECO:0000256" key="5">
    <source>
        <dbReference type="ARBA" id="ARBA00022692"/>
    </source>
</evidence>
<feature type="transmembrane region" description="Helical" evidence="8">
    <location>
        <begin position="395"/>
        <end position="422"/>
    </location>
</feature>
<dbReference type="RefSeq" id="WP_091271697.1">
    <property type="nucleotide sequence ID" value="NZ_FNDK01000003.1"/>
</dbReference>
<feature type="transmembrane region" description="Helical" evidence="8">
    <location>
        <begin position="321"/>
        <end position="339"/>
    </location>
</feature>
<keyword evidence="4" id="KW-1003">Cell membrane</keyword>
<gene>
    <name evidence="9" type="ORF">SAMN05192534_10398</name>
</gene>
<keyword evidence="5 8" id="KW-0812">Transmembrane</keyword>
<feature type="transmembrane region" description="Helical" evidence="8">
    <location>
        <begin position="451"/>
        <end position="469"/>
    </location>
</feature>
<dbReference type="InterPro" id="IPR000060">
    <property type="entry name" value="BCCT_transptr"/>
</dbReference>
<feature type="transmembrane region" description="Helical" evidence="8">
    <location>
        <begin position="188"/>
        <end position="208"/>
    </location>
</feature>
<evidence type="ECO:0000256" key="8">
    <source>
        <dbReference type="SAM" id="Phobius"/>
    </source>
</evidence>
<proteinExistence type="inferred from homology"/>
<dbReference type="PANTHER" id="PTHR30047">
    <property type="entry name" value="HIGH-AFFINITY CHOLINE TRANSPORT PROTEIN-RELATED"/>
    <property type="match status" value="1"/>
</dbReference>
<evidence type="ECO:0000256" key="4">
    <source>
        <dbReference type="ARBA" id="ARBA00022475"/>
    </source>
</evidence>
<dbReference type="InterPro" id="IPR018093">
    <property type="entry name" value="BCCT_CS"/>
</dbReference>
<evidence type="ECO:0000256" key="3">
    <source>
        <dbReference type="ARBA" id="ARBA00022448"/>
    </source>
</evidence>
<reference evidence="9 10" key="1">
    <citation type="submission" date="2016-10" db="EMBL/GenBank/DDBJ databases">
        <authorList>
            <person name="de Groot N.N."/>
        </authorList>
    </citation>
    <scope>NUCLEOTIDE SEQUENCE [LARGE SCALE GENOMIC DNA]</scope>
    <source>
        <strain evidence="9 10">DSM 21632</strain>
    </source>
</reference>
<dbReference type="GO" id="GO:0005886">
    <property type="term" value="C:plasma membrane"/>
    <property type="evidence" value="ECO:0007669"/>
    <property type="project" value="UniProtKB-SubCell"/>
</dbReference>
<dbReference type="GO" id="GO:0022857">
    <property type="term" value="F:transmembrane transporter activity"/>
    <property type="evidence" value="ECO:0007669"/>
    <property type="project" value="InterPro"/>
</dbReference>
<comment type="subcellular location">
    <subcellularLocation>
        <location evidence="1">Cell membrane</location>
        <topology evidence="1">Multi-pass membrane protein</topology>
    </subcellularLocation>
</comment>
<dbReference type="OrthoDB" id="9775735at2"/>
<keyword evidence="10" id="KW-1185">Reference proteome</keyword>
<keyword evidence="6 8" id="KW-1133">Transmembrane helix</keyword>
<dbReference type="Pfam" id="PF02028">
    <property type="entry name" value="BCCT"/>
    <property type="match status" value="1"/>
</dbReference>
<evidence type="ECO:0000256" key="1">
    <source>
        <dbReference type="ARBA" id="ARBA00004651"/>
    </source>
</evidence>
<dbReference type="EMBL" id="FNDK01000003">
    <property type="protein sequence ID" value="SDH26724.1"/>
    <property type="molecule type" value="Genomic_DNA"/>
</dbReference>
<comment type="similarity">
    <text evidence="2">Belongs to the BCCT transporter (TC 2.A.15) family.</text>
</comment>
<evidence type="ECO:0000256" key="2">
    <source>
        <dbReference type="ARBA" id="ARBA00005658"/>
    </source>
</evidence>
<feature type="transmembrane region" description="Helical" evidence="8">
    <location>
        <begin position="475"/>
        <end position="495"/>
    </location>
</feature>
<feature type="transmembrane region" description="Helical" evidence="8">
    <location>
        <begin position="228"/>
        <end position="248"/>
    </location>
</feature>
<keyword evidence="7 8" id="KW-0472">Membrane</keyword>
<evidence type="ECO:0000313" key="9">
    <source>
        <dbReference type="EMBL" id="SDH26724.1"/>
    </source>
</evidence>